<reference evidence="2 3" key="1">
    <citation type="submission" date="2024-05" db="EMBL/GenBank/DDBJ databases">
        <authorList>
            <person name="Duchaud E."/>
        </authorList>
    </citation>
    <scope>NUCLEOTIDE SEQUENCE [LARGE SCALE GENOMIC DNA]</scope>
    <source>
        <strain evidence="2">Ena-SAMPLE-TAB-13-05-2024-13:56:06:370-140308</strain>
    </source>
</reference>
<feature type="chain" id="PRO_5045315305" description="DUF3828 domain-containing protein" evidence="1">
    <location>
        <begin position="37"/>
        <end position="308"/>
    </location>
</feature>
<organism evidence="2 3">
    <name type="scientific">Tenacibaculum polynesiense</name>
    <dbReference type="NCBI Taxonomy" id="3137857"/>
    <lineage>
        <taxon>Bacteria</taxon>
        <taxon>Pseudomonadati</taxon>
        <taxon>Bacteroidota</taxon>
        <taxon>Flavobacteriia</taxon>
        <taxon>Flavobacteriales</taxon>
        <taxon>Flavobacteriaceae</taxon>
        <taxon>Tenacibaculum</taxon>
    </lineage>
</organism>
<feature type="signal peptide" evidence="1">
    <location>
        <begin position="1"/>
        <end position="36"/>
    </location>
</feature>
<evidence type="ECO:0008006" key="4">
    <source>
        <dbReference type="Google" id="ProtNLM"/>
    </source>
</evidence>
<protein>
    <recommendedName>
        <fullName evidence="4">DUF3828 domain-containing protein</fullName>
    </recommendedName>
</protein>
<evidence type="ECO:0000256" key="1">
    <source>
        <dbReference type="SAM" id="SignalP"/>
    </source>
</evidence>
<comment type="caution">
    <text evidence="2">The sequence shown here is derived from an EMBL/GenBank/DDBJ whole genome shotgun (WGS) entry which is preliminary data.</text>
</comment>
<dbReference type="EMBL" id="CAXJIO010000010">
    <property type="protein sequence ID" value="CAL2101690.1"/>
    <property type="molecule type" value="Genomic_DNA"/>
</dbReference>
<name>A0ABP1ESY5_9FLAO</name>
<evidence type="ECO:0000313" key="3">
    <source>
        <dbReference type="Proteomes" id="UP001497527"/>
    </source>
</evidence>
<accession>A0ABP1ESY5</accession>
<dbReference type="RefSeq" id="WP_348727268.1">
    <property type="nucleotide sequence ID" value="NZ_OZ040189.1"/>
</dbReference>
<gene>
    <name evidence="2" type="ORF">T190423A01A_10253</name>
</gene>
<evidence type="ECO:0000313" key="2">
    <source>
        <dbReference type="EMBL" id="CAL2101690.1"/>
    </source>
</evidence>
<keyword evidence="3" id="KW-1185">Reference proteome</keyword>
<sequence>MQYLDYLKKINKYKNVQMLKKLLIATSFFFFFSSYAQQKNQNRILKKEYFNNTEKMFTAIHKGILNSNIEDLYNDCSEDFKLKKSKKDLSLIIENINEYFQKEGITNFEGFKNGKKESNSRRYVNGNLLVEKKYFHSPKKIKEEVNTLFSKAIDVDLNIELIRNGDTWKINKIEFLTDLILNNDFDFNLELQNFLQKDSSAIIEYIETYERNNFFTTQKVVLKSKVINLNLSGLEQADYIYKDLDTSKFIRLSFTKSSNESIEIMFFEPNKILISNSEKYGFYLIKGMTNLKDYIKNRIKTHANNIYE</sequence>
<dbReference type="Proteomes" id="UP001497527">
    <property type="component" value="Unassembled WGS sequence"/>
</dbReference>
<keyword evidence="1" id="KW-0732">Signal</keyword>
<proteinExistence type="predicted"/>